<dbReference type="GO" id="GO:0000976">
    <property type="term" value="F:transcription cis-regulatory region binding"/>
    <property type="evidence" value="ECO:0007669"/>
    <property type="project" value="UniProtKB-ARBA"/>
</dbReference>
<evidence type="ECO:0000313" key="7">
    <source>
        <dbReference type="Proteomes" id="UP001279734"/>
    </source>
</evidence>
<dbReference type="PANTHER" id="PTHR33124:SF12">
    <property type="entry name" value="TRANSCRIPTION FACTOR BHLH148"/>
    <property type="match status" value="1"/>
</dbReference>
<dbReference type="GO" id="GO:0046983">
    <property type="term" value="F:protein dimerization activity"/>
    <property type="evidence" value="ECO:0007669"/>
    <property type="project" value="InterPro"/>
</dbReference>
<dbReference type="PROSITE" id="PS50888">
    <property type="entry name" value="BHLH"/>
    <property type="match status" value="1"/>
</dbReference>
<sequence length="195" mass="22053">MENVSQDQAKNNQIRWRSAAEQKTYSSKLVEALRHVRRSSPPDNVSSRGRAVREKADKVLAIAAKGRMRWSRAILKKRLKLRLSNHKKAKDRSKLAAAGNSRRKNLKIEVPKKKRLRPLQRRVRVLGRLVPGCRKLSLPNLLEEVTDYIAALEMQVRAMATLTELLTGANAVAGNVAESSNRLEISRQLEHPPQS</sequence>
<dbReference type="InterPro" id="IPR044660">
    <property type="entry name" value="IBH1-like"/>
</dbReference>
<evidence type="ECO:0000259" key="5">
    <source>
        <dbReference type="PROSITE" id="PS50888"/>
    </source>
</evidence>
<organism evidence="6 7">
    <name type="scientific">Nepenthes gracilis</name>
    <name type="common">Slender pitcher plant</name>
    <dbReference type="NCBI Taxonomy" id="150966"/>
    <lineage>
        <taxon>Eukaryota</taxon>
        <taxon>Viridiplantae</taxon>
        <taxon>Streptophyta</taxon>
        <taxon>Embryophyta</taxon>
        <taxon>Tracheophyta</taxon>
        <taxon>Spermatophyta</taxon>
        <taxon>Magnoliopsida</taxon>
        <taxon>eudicotyledons</taxon>
        <taxon>Gunneridae</taxon>
        <taxon>Pentapetalae</taxon>
        <taxon>Caryophyllales</taxon>
        <taxon>Nepenthaceae</taxon>
        <taxon>Nepenthes</taxon>
    </lineage>
</organism>
<dbReference type="EMBL" id="BSYO01000011">
    <property type="protein sequence ID" value="GMH11334.1"/>
    <property type="molecule type" value="Genomic_DNA"/>
</dbReference>
<dbReference type="PANTHER" id="PTHR33124">
    <property type="entry name" value="TRANSCRIPTION FACTOR IBH1-LIKE 1"/>
    <property type="match status" value="1"/>
</dbReference>
<dbReference type="GO" id="GO:0006355">
    <property type="term" value="P:regulation of DNA-templated transcription"/>
    <property type="evidence" value="ECO:0007669"/>
    <property type="project" value="InterPro"/>
</dbReference>
<evidence type="ECO:0000256" key="3">
    <source>
        <dbReference type="ARBA" id="ARBA00023163"/>
    </source>
</evidence>
<feature type="domain" description="BHLH" evidence="5">
    <location>
        <begin position="103"/>
        <end position="152"/>
    </location>
</feature>
<comment type="subcellular location">
    <subcellularLocation>
        <location evidence="1">Nucleus</location>
    </subcellularLocation>
</comment>
<evidence type="ECO:0000256" key="4">
    <source>
        <dbReference type="ARBA" id="ARBA00023242"/>
    </source>
</evidence>
<keyword evidence="4" id="KW-0539">Nucleus</keyword>
<keyword evidence="3" id="KW-0804">Transcription</keyword>
<proteinExistence type="predicted"/>
<evidence type="ECO:0000256" key="2">
    <source>
        <dbReference type="ARBA" id="ARBA00023015"/>
    </source>
</evidence>
<dbReference type="InterPro" id="IPR044549">
    <property type="entry name" value="bHLH_AtIBH1-like"/>
</dbReference>
<accession>A0AAD3SIH9</accession>
<comment type="caution">
    <text evidence="6">The sequence shown here is derived from an EMBL/GenBank/DDBJ whole genome shotgun (WGS) entry which is preliminary data.</text>
</comment>
<evidence type="ECO:0000313" key="6">
    <source>
        <dbReference type="EMBL" id="GMH11334.1"/>
    </source>
</evidence>
<keyword evidence="7" id="KW-1185">Reference proteome</keyword>
<protein>
    <recommendedName>
        <fullName evidence="5">BHLH domain-containing protein</fullName>
    </recommendedName>
</protein>
<dbReference type="AlphaFoldDB" id="A0AAD3SIH9"/>
<keyword evidence="2" id="KW-0805">Transcription regulation</keyword>
<dbReference type="Pfam" id="PF26576">
    <property type="entry name" value="IBH1_N"/>
    <property type="match status" value="1"/>
</dbReference>
<gene>
    <name evidence="6" type="ORF">Nepgr_013175</name>
</gene>
<reference evidence="6" key="1">
    <citation type="submission" date="2023-05" db="EMBL/GenBank/DDBJ databases">
        <title>Nepenthes gracilis genome sequencing.</title>
        <authorList>
            <person name="Fukushima K."/>
        </authorList>
    </citation>
    <scope>NUCLEOTIDE SEQUENCE</scope>
    <source>
        <strain evidence="6">SING2019-196</strain>
    </source>
</reference>
<dbReference type="InterPro" id="IPR011598">
    <property type="entry name" value="bHLH_dom"/>
</dbReference>
<dbReference type="Proteomes" id="UP001279734">
    <property type="component" value="Unassembled WGS sequence"/>
</dbReference>
<dbReference type="GO" id="GO:0005634">
    <property type="term" value="C:nucleus"/>
    <property type="evidence" value="ECO:0007669"/>
    <property type="project" value="UniProtKB-SubCell"/>
</dbReference>
<dbReference type="SUPFAM" id="SSF47459">
    <property type="entry name" value="HLH, helix-loop-helix DNA-binding domain"/>
    <property type="match status" value="1"/>
</dbReference>
<name>A0AAD3SIH9_NEPGR</name>
<evidence type="ECO:0000256" key="1">
    <source>
        <dbReference type="ARBA" id="ARBA00004123"/>
    </source>
</evidence>
<dbReference type="CDD" id="cd11444">
    <property type="entry name" value="bHLH_AtIBH1_like"/>
    <property type="match status" value="1"/>
</dbReference>
<dbReference type="InterPro" id="IPR036638">
    <property type="entry name" value="HLH_DNA-bd_sf"/>
</dbReference>
<dbReference type="InterPro" id="IPR059002">
    <property type="entry name" value="IBH1_N"/>
</dbReference>